<reference evidence="3" key="1">
    <citation type="submission" date="2020-05" db="EMBL/GenBank/DDBJ databases">
        <title>Mycena genomes resolve the evolution of fungal bioluminescence.</title>
        <authorList>
            <person name="Tsai I.J."/>
        </authorList>
    </citation>
    <scope>NUCLEOTIDE SEQUENCE</scope>
    <source>
        <strain evidence="3">CCC161011</strain>
    </source>
</reference>
<organism evidence="3 4">
    <name type="scientific">Mycena venus</name>
    <dbReference type="NCBI Taxonomy" id="2733690"/>
    <lineage>
        <taxon>Eukaryota</taxon>
        <taxon>Fungi</taxon>
        <taxon>Dikarya</taxon>
        <taxon>Basidiomycota</taxon>
        <taxon>Agaricomycotina</taxon>
        <taxon>Agaricomycetes</taxon>
        <taxon>Agaricomycetidae</taxon>
        <taxon>Agaricales</taxon>
        <taxon>Marasmiineae</taxon>
        <taxon>Mycenaceae</taxon>
        <taxon>Mycena</taxon>
    </lineage>
</organism>
<accession>A0A8H6X2I7</accession>
<keyword evidence="3" id="KW-0378">Hydrolase</keyword>
<dbReference type="Proteomes" id="UP000620124">
    <property type="component" value="Unassembled WGS sequence"/>
</dbReference>
<comment type="caution">
    <text evidence="3">The sequence shown here is derived from an EMBL/GenBank/DDBJ whole genome shotgun (WGS) entry which is preliminary data.</text>
</comment>
<evidence type="ECO:0000256" key="2">
    <source>
        <dbReference type="SAM" id="Phobius"/>
    </source>
</evidence>
<feature type="region of interest" description="Disordered" evidence="1">
    <location>
        <begin position="239"/>
        <end position="258"/>
    </location>
</feature>
<feature type="region of interest" description="Disordered" evidence="1">
    <location>
        <begin position="266"/>
        <end position="333"/>
    </location>
</feature>
<evidence type="ECO:0000256" key="1">
    <source>
        <dbReference type="SAM" id="MobiDB-lite"/>
    </source>
</evidence>
<keyword evidence="4" id="KW-1185">Reference proteome</keyword>
<feature type="transmembrane region" description="Helical" evidence="2">
    <location>
        <begin position="207"/>
        <end position="232"/>
    </location>
</feature>
<protein>
    <submittedName>
        <fullName evidence="3">Glycoside hydrolase family 76 protein</fullName>
    </submittedName>
</protein>
<dbReference type="CDD" id="cd12087">
    <property type="entry name" value="TM_EGFR-like"/>
    <property type="match status" value="1"/>
</dbReference>
<gene>
    <name evidence="3" type="ORF">MVEN_02391900</name>
</gene>
<evidence type="ECO:0000313" key="4">
    <source>
        <dbReference type="Proteomes" id="UP000620124"/>
    </source>
</evidence>
<dbReference type="AlphaFoldDB" id="A0A8H6X2I7"/>
<keyword evidence="2" id="KW-0472">Membrane</keyword>
<dbReference type="GO" id="GO:0016787">
    <property type="term" value="F:hydrolase activity"/>
    <property type="evidence" value="ECO:0007669"/>
    <property type="project" value="UniProtKB-KW"/>
</dbReference>
<name>A0A8H6X2I7_9AGAR</name>
<proteinExistence type="predicted"/>
<dbReference type="EMBL" id="JACAZI010000031">
    <property type="protein sequence ID" value="KAF7332869.1"/>
    <property type="molecule type" value="Genomic_DNA"/>
</dbReference>
<dbReference type="OrthoDB" id="3068171at2759"/>
<sequence>MLAEITSDPVYLQAATESADFIHSQLYSVQNIVQQYIYASASSTHQQCEVQVVNVDPTNSGLMLEGLSILSSITKNASTQNLLSDLIMAVIPFTGWQGNDGIVAADQEGGNMNLLQGLGTVYTRNSTNSTMRQYIGDYISVQFNAVIDLATSSGTNIYARSWTGPPSAVFSGKNQTTAIGALISALAVEFATSASTNPAPSPKSRKVAATVGGIVGVLTIAALGLTLVWFYLRRKGRSRGESPVYIPNDSPPPSAQLEPFLVSTINPASGKHTLSPTPCSSPPHSRYGEKHGGRPTADPPSISVESDTDRTSISPDRSNAYEEHVSPAGLPTEQLVEILNQRLRNRQWDEGETPPEYPVD</sequence>
<dbReference type="Gene3D" id="1.50.10.20">
    <property type="match status" value="1"/>
</dbReference>
<keyword evidence="2" id="KW-0812">Transmembrane</keyword>
<feature type="compositionally biased region" description="Polar residues" evidence="1">
    <location>
        <begin position="266"/>
        <end position="278"/>
    </location>
</feature>
<evidence type="ECO:0000313" key="3">
    <source>
        <dbReference type="EMBL" id="KAF7332869.1"/>
    </source>
</evidence>
<keyword evidence="2" id="KW-1133">Transmembrane helix</keyword>